<evidence type="ECO:0000256" key="4">
    <source>
        <dbReference type="ARBA" id="ARBA00023136"/>
    </source>
</evidence>
<dbReference type="NCBIfam" id="TIGR03061">
    <property type="entry name" value="pip_yhgE_Nterm"/>
    <property type="match status" value="1"/>
</dbReference>
<evidence type="ECO:0000313" key="8">
    <source>
        <dbReference type="EMBL" id="MBK0417585.1"/>
    </source>
</evidence>
<feature type="transmembrane region" description="Helical" evidence="6">
    <location>
        <begin position="617"/>
        <end position="635"/>
    </location>
</feature>
<feature type="transmembrane region" description="Helical" evidence="6">
    <location>
        <begin position="588"/>
        <end position="611"/>
    </location>
</feature>
<comment type="caution">
    <text evidence="8">The sequence shown here is derived from an EMBL/GenBank/DDBJ whole genome shotgun (WGS) entry which is preliminary data.</text>
</comment>
<feature type="domain" description="ABC-2 type transporter transmembrane" evidence="7">
    <location>
        <begin position="23"/>
        <end position="159"/>
    </location>
</feature>
<feature type="transmembrane region" description="Helical" evidence="6">
    <location>
        <begin position="704"/>
        <end position="726"/>
    </location>
</feature>
<dbReference type="GO" id="GO:0016020">
    <property type="term" value="C:membrane"/>
    <property type="evidence" value="ECO:0007669"/>
    <property type="project" value="UniProtKB-SubCell"/>
</dbReference>
<reference evidence="8" key="1">
    <citation type="submission" date="2020-12" db="EMBL/GenBank/DDBJ databases">
        <title>Leucobacter sp. CAS1, isolated from Chromium sludge.</title>
        <authorList>
            <person name="Xu Z."/>
        </authorList>
    </citation>
    <scope>NUCLEOTIDE SEQUENCE</scope>
    <source>
        <strain evidence="8">CSA1</strain>
    </source>
</reference>
<dbReference type="NCBIfam" id="TIGR03057">
    <property type="entry name" value="xxxLxxG_by_4"/>
    <property type="match status" value="7"/>
</dbReference>
<evidence type="ECO:0000256" key="1">
    <source>
        <dbReference type="ARBA" id="ARBA00004141"/>
    </source>
</evidence>
<accession>A0A934Q300</accession>
<dbReference type="Pfam" id="PF12698">
    <property type="entry name" value="ABC2_membrane_3"/>
    <property type="match status" value="2"/>
</dbReference>
<evidence type="ECO:0000256" key="2">
    <source>
        <dbReference type="ARBA" id="ARBA00022692"/>
    </source>
</evidence>
<evidence type="ECO:0000256" key="6">
    <source>
        <dbReference type="SAM" id="Phobius"/>
    </source>
</evidence>
<keyword evidence="4 6" id="KW-0472">Membrane</keyword>
<protein>
    <submittedName>
        <fullName evidence="8">YhgE/Pip domain-containing protein</fullName>
    </submittedName>
</protein>
<dbReference type="Proteomes" id="UP000608530">
    <property type="component" value="Unassembled WGS sequence"/>
</dbReference>
<evidence type="ECO:0000259" key="7">
    <source>
        <dbReference type="Pfam" id="PF12698"/>
    </source>
</evidence>
<feature type="compositionally biased region" description="Basic and acidic residues" evidence="5">
    <location>
        <begin position="472"/>
        <end position="481"/>
    </location>
</feature>
<sequence>MSFLSTGTELARFRRGVLPKVALAVLLVIPLIYGALYLWAFWAPTDHMDKLPVGIVNLDEAAEGPDGERLTAGDDVVEQLLDGRDLDWRQLDADQAAADVADGEVYFSVTIPQDFSETLAGLQDDPRAGRIDVVYNDANSFLASTLGKQAMVQLRDAVAETTTQTAADKILVGVEKLSDGTRDAADAATTLDDGAAKLQGASARLSAGLGELAEGTSQLVSRAPELVDGTSQLATGLGSARDGGDRLAAGSAELAERSGAAVSGSARLADGLGQLSAGAQDLADGASAAATGGGQLAAGAERAAAGSSQLADGLEALNAGSARVAQGTGAIAQLAAANPGMTLAELDAALQQQGASLAQLAAGSSELSTGLGTAAQSSRELAQGVSEVSSGAAGLRDGTVEVRDGAATLASKTAEAAAKSQELAGGVSRLSGGAQQLASGSAELAQGVSAASAGADRLAAGAGDLASGATRLDDGAQRADDGSAQLAQGAAELHDGSSEFATKLAEGADEAPSFERGQTAKIAETMAAPVQLDETTENPVQGFGGGFAPFFIALATFVGALITWLILHALPKRPLATNASGLRTVLTGFWPAAIIGVGQTVIMMLVLVYGIGLQPEHWVGMTLFMLLTTFAFLALQQMFIVLLGTAAGRVVSLVLLMLQLSSSGGTYPVETTPRFFQILHPFMPASYVVDGLRQLVGGGIDARFWTALAVMGGILVVSLAVSAAGARRQKVWTLSRLHPELAI</sequence>
<dbReference type="InterPro" id="IPR017501">
    <property type="entry name" value="Phage_infect_YhgE_C"/>
</dbReference>
<keyword evidence="2 6" id="KW-0812">Transmembrane</keyword>
<dbReference type="InterPro" id="IPR017500">
    <property type="entry name" value="Phage_infect_YhgE_N"/>
</dbReference>
<feature type="transmembrane region" description="Helical" evidence="6">
    <location>
        <begin position="547"/>
        <end position="567"/>
    </location>
</feature>
<evidence type="ECO:0000256" key="3">
    <source>
        <dbReference type="ARBA" id="ARBA00022989"/>
    </source>
</evidence>
<keyword evidence="3 6" id="KW-1133">Transmembrane helix</keyword>
<keyword evidence="9" id="KW-1185">Reference proteome</keyword>
<dbReference type="InterPro" id="IPR013525">
    <property type="entry name" value="ABC2_TM"/>
</dbReference>
<dbReference type="EMBL" id="JAEHOH010000001">
    <property type="protein sequence ID" value="MBK0417585.1"/>
    <property type="molecule type" value="Genomic_DNA"/>
</dbReference>
<dbReference type="InterPro" id="IPR051328">
    <property type="entry name" value="T7SS_ABC-Transporter"/>
</dbReference>
<gene>
    <name evidence="8" type="ORF">JD276_00845</name>
</gene>
<feature type="domain" description="ABC-2 type transporter transmembrane" evidence="7">
    <location>
        <begin position="518"/>
        <end position="723"/>
    </location>
</feature>
<feature type="transmembrane region" description="Helical" evidence="6">
    <location>
        <begin position="21"/>
        <end position="42"/>
    </location>
</feature>
<dbReference type="PANTHER" id="PTHR43077:SF5">
    <property type="entry name" value="PHAGE INFECTION PROTEIN"/>
    <property type="match status" value="1"/>
</dbReference>
<dbReference type="Gene3D" id="3.40.1710.10">
    <property type="entry name" value="abc type-2 transporter like domain"/>
    <property type="match status" value="1"/>
</dbReference>
<dbReference type="AlphaFoldDB" id="A0A934Q300"/>
<feature type="region of interest" description="Disordered" evidence="5">
    <location>
        <begin position="472"/>
        <end position="492"/>
    </location>
</feature>
<comment type="subcellular location">
    <subcellularLocation>
        <location evidence="1">Membrane</location>
        <topology evidence="1">Multi-pass membrane protein</topology>
    </subcellularLocation>
</comment>
<proteinExistence type="predicted"/>
<organism evidence="8 9">
    <name type="scientific">Leucobacter chromiisoli</name>
    <dbReference type="NCBI Taxonomy" id="2796471"/>
    <lineage>
        <taxon>Bacteria</taxon>
        <taxon>Bacillati</taxon>
        <taxon>Actinomycetota</taxon>
        <taxon>Actinomycetes</taxon>
        <taxon>Micrococcales</taxon>
        <taxon>Microbacteriaceae</taxon>
        <taxon>Leucobacter</taxon>
    </lineage>
</organism>
<dbReference type="Gene3D" id="1.10.287.950">
    <property type="entry name" value="Methyl-accepting chemotaxis protein"/>
    <property type="match status" value="1"/>
</dbReference>
<evidence type="ECO:0000313" key="9">
    <source>
        <dbReference type="Proteomes" id="UP000608530"/>
    </source>
</evidence>
<dbReference type="InterPro" id="IPR023908">
    <property type="entry name" value="xxxLxxG_rpt"/>
</dbReference>
<dbReference type="NCBIfam" id="TIGR03062">
    <property type="entry name" value="pip_yhgE_Cterm"/>
    <property type="match status" value="1"/>
</dbReference>
<dbReference type="RefSeq" id="WP_200112808.1">
    <property type="nucleotide sequence ID" value="NZ_JAEHOH010000001.1"/>
</dbReference>
<dbReference type="GO" id="GO:0140359">
    <property type="term" value="F:ABC-type transporter activity"/>
    <property type="evidence" value="ECO:0007669"/>
    <property type="project" value="InterPro"/>
</dbReference>
<evidence type="ECO:0000256" key="5">
    <source>
        <dbReference type="SAM" id="MobiDB-lite"/>
    </source>
</evidence>
<dbReference type="PANTHER" id="PTHR43077">
    <property type="entry name" value="TRANSPORT PERMEASE YVFS-RELATED"/>
    <property type="match status" value="1"/>
</dbReference>
<name>A0A934Q300_9MICO</name>